<gene>
    <name evidence="1" type="ORF">C8R41DRAFT_701523</name>
</gene>
<dbReference type="Proteomes" id="UP001150217">
    <property type="component" value="Unassembled WGS sequence"/>
</dbReference>
<evidence type="ECO:0000313" key="1">
    <source>
        <dbReference type="EMBL" id="KAJ4495508.1"/>
    </source>
</evidence>
<proteinExistence type="predicted"/>
<dbReference type="PANTHER" id="PTHR46579:SF1">
    <property type="entry name" value="F5_8 TYPE C DOMAIN-CONTAINING PROTEIN"/>
    <property type="match status" value="1"/>
</dbReference>
<name>A0ABQ8VJ33_9AGAR</name>
<evidence type="ECO:0000313" key="2">
    <source>
        <dbReference type="Proteomes" id="UP001150217"/>
    </source>
</evidence>
<comment type="caution">
    <text evidence="1">The sequence shown here is derived from an EMBL/GenBank/DDBJ whole genome shotgun (WGS) entry which is preliminary data.</text>
</comment>
<organism evidence="1 2">
    <name type="scientific">Lentinula lateritia</name>
    <dbReference type="NCBI Taxonomy" id="40482"/>
    <lineage>
        <taxon>Eukaryota</taxon>
        <taxon>Fungi</taxon>
        <taxon>Dikarya</taxon>
        <taxon>Basidiomycota</taxon>
        <taxon>Agaricomycotina</taxon>
        <taxon>Agaricomycetes</taxon>
        <taxon>Agaricomycetidae</taxon>
        <taxon>Agaricales</taxon>
        <taxon>Marasmiineae</taxon>
        <taxon>Omphalotaceae</taxon>
        <taxon>Lentinula</taxon>
    </lineage>
</organism>
<dbReference type="EMBL" id="JANVFT010000029">
    <property type="protein sequence ID" value="KAJ4495508.1"/>
    <property type="molecule type" value="Genomic_DNA"/>
</dbReference>
<feature type="non-terminal residue" evidence="1">
    <location>
        <position position="342"/>
    </location>
</feature>
<keyword evidence="2" id="KW-1185">Reference proteome</keyword>
<evidence type="ECO:0008006" key="3">
    <source>
        <dbReference type="Google" id="ProtNLM"/>
    </source>
</evidence>
<reference evidence="1" key="1">
    <citation type="submission" date="2022-08" db="EMBL/GenBank/DDBJ databases">
        <title>A Global Phylogenomic Analysis of the Shiitake Genus Lentinula.</title>
        <authorList>
            <consortium name="DOE Joint Genome Institute"/>
            <person name="Sierra-Patev S."/>
            <person name="Min B."/>
            <person name="Naranjo-Ortiz M."/>
            <person name="Looney B."/>
            <person name="Konkel Z."/>
            <person name="Slot J.C."/>
            <person name="Sakamoto Y."/>
            <person name="Steenwyk J.L."/>
            <person name="Rokas A."/>
            <person name="Carro J."/>
            <person name="Camarero S."/>
            <person name="Ferreira P."/>
            <person name="Molpeceres G."/>
            <person name="Ruiz-Duenas F.J."/>
            <person name="Serrano A."/>
            <person name="Henrissat B."/>
            <person name="Drula E."/>
            <person name="Hughes K.W."/>
            <person name="Mata J.L."/>
            <person name="Ishikawa N.K."/>
            <person name="Vargas-Isla R."/>
            <person name="Ushijima S."/>
            <person name="Smith C.A."/>
            <person name="Ahrendt S."/>
            <person name="Andreopoulos W."/>
            <person name="He G."/>
            <person name="Labutti K."/>
            <person name="Lipzen A."/>
            <person name="Ng V."/>
            <person name="Riley R."/>
            <person name="Sandor L."/>
            <person name="Barry K."/>
            <person name="Martinez A.T."/>
            <person name="Xiao Y."/>
            <person name="Gibbons J.G."/>
            <person name="Terashima K."/>
            <person name="Grigoriev I.V."/>
            <person name="Hibbett D.S."/>
        </authorList>
    </citation>
    <scope>NUCLEOTIDE SEQUENCE</scope>
    <source>
        <strain evidence="1">RHP3577 ss4</strain>
    </source>
</reference>
<sequence>MHGFYLRILQRHCRDIWGMNVKFQDNDGLWDIEEPSPDEKIRAQKVFRHGTQSALNKLLTCSIRYLAKGEELDYRQNKKALLQRLLELVSPMQKDKDREPSVQPVAALQSTPVQLVAKRKANKKKSGVLGKETLAAIREDMSRLRLPSEIARAPSHPGESDKGKFSADQWKTFCTINLPITLVRLWGSSPKDERQYKMLANFTHLVAAVRLANMRSTSKERIAVFDHHLRAYLAELRILYPHTNITPYQHMMLHFGMQLRRFGPVHSWRCFPFERINYILQNIPTNSRFGDMEQTMFIRFCQNQKLRALLKGVDIQHLIPIATLYTDCFEDADNRGTRVADL</sequence>
<protein>
    <recommendedName>
        <fullName evidence="3">DUF4218 domain-containing protein</fullName>
    </recommendedName>
</protein>
<dbReference type="PANTHER" id="PTHR46579">
    <property type="entry name" value="F5/8 TYPE C DOMAIN-CONTAINING PROTEIN-RELATED"/>
    <property type="match status" value="1"/>
</dbReference>
<accession>A0ABQ8VJ33</accession>